<evidence type="ECO:0000256" key="1">
    <source>
        <dbReference type="ARBA" id="ARBA00004429"/>
    </source>
</evidence>
<dbReference type="EMBL" id="BAABCJ010000001">
    <property type="protein sequence ID" value="GAA3699413.1"/>
    <property type="molecule type" value="Genomic_DNA"/>
</dbReference>
<dbReference type="Proteomes" id="UP001501536">
    <property type="component" value="Unassembled WGS sequence"/>
</dbReference>
<evidence type="ECO:0000256" key="2">
    <source>
        <dbReference type="ARBA" id="ARBA00022448"/>
    </source>
</evidence>
<dbReference type="SUPFAM" id="SSF103473">
    <property type="entry name" value="MFS general substrate transporter"/>
    <property type="match status" value="1"/>
</dbReference>
<dbReference type="InterPro" id="IPR036259">
    <property type="entry name" value="MFS_trans_sf"/>
</dbReference>
<dbReference type="RefSeq" id="WP_344880944.1">
    <property type="nucleotide sequence ID" value="NZ_BAABCJ010000001.1"/>
</dbReference>
<evidence type="ECO:0000256" key="6">
    <source>
        <dbReference type="ARBA" id="ARBA00023136"/>
    </source>
</evidence>
<evidence type="ECO:0000256" key="5">
    <source>
        <dbReference type="ARBA" id="ARBA00022989"/>
    </source>
</evidence>
<feature type="transmembrane region" description="Helical" evidence="7">
    <location>
        <begin position="336"/>
        <end position="358"/>
    </location>
</feature>
<dbReference type="Pfam" id="PF05977">
    <property type="entry name" value="MFS_3"/>
    <property type="match status" value="1"/>
</dbReference>
<evidence type="ECO:0000313" key="8">
    <source>
        <dbReference type="EMBL" id="GAA3699413.1"/>
    </source>
</evidence>
<feature type="transmembrane region" description="Helical" evidence="7">
    <location>
        <begin position="147"/>
        <end position="168"/>
    </location>
</feature>
<dbReference type="PANTHER" id="PTHR23513">
    <property type="entry name" value="INTEGRAL MEMBRANE EFFLUX PROTEIN-RELATED"/>
    <property type="match status" value="1"/>
</dbReference>
<feature type="transmembrane region" description="Helical" evidence="7">
    <location>
        <begin position="270"/>
        <end position="289"/>
    </location>
</feature>
<feature type="transmembrane region" description="Helical" evidence="7">
    <location>
        <begin position="240"/>
        <end position="264"/>
    </location>
</feature>
<feature type="transmembrane region" description="Helical" evidence="7">
    <location>
        <begin position="49"/>
        <end position="70"/>
    </location>
</feature>
<dbReference type="Gene3D" id="1.20.1250.20">
    <property type="entry name" value="MFS general substrate transporter like domains"/>
    <property type="match status" value="1"/>
</dbReference>
<dbReference type="InterPro" id="IPR010290">
    <property type="entry name" value="TM_effector"/>
</dbReference>
<feature type="transmembrane region" description="Helical" evidence="7">
    <location>
        <begin position="21"/>
        <end position="43"/>
    </location>
</feature>
<feature type="transmembrane region" description="Helical" evidence="7">
    <location>
        <begin position="301"/>
        <end position="324"/>
    </location>
</feature>
<keyword evidence="2" id="KW-0813">Transport</keyword>
<evidence type="ECO:0000256" key="4">
    <source>
        <dbReference type="ARBA" id="ARBA00022692"/>
    </source>
</evidence>
<proteinExistence type="predicted"/>
<reference evidence="9" key="1">
    <citation type="journal article" date="2019" name="Int. J. Syst. Evol. Microbiol.">
        <title>The Global Catalogue of Microorganisms (GCM) 10K type strain sequencing project: providing services to taxonomists for standard genome sequencing and annotation.</title>
        <authorList>
            <consortium name="The Broad Institute Genomics Platform"/>
            <consortium name="The Broad Institute Genome Sequencing Center for Infectious Disease"/>
            <person name="Wu L."/>
            <person name="Ma J."/>
        </authorList>
    </citation>
    <scope>NUCLEOTIDE SEQUENCE [LARGE SCALE GENOMIC DNA]</scope>
    <source>
        <strain evidence="9">JCM 16961</strain>
    </source>
</reference>
<sequence>MPRLLADLTPLRVSPDFRRLWLGNTLSAVGSQLTLVAVSLEVYKLTQSSLYVGLLGLFAVVPLVVAGLYGGAVADAFDRRRVALASAAVLWLATAAIAAQAWAGLENVWVLYALIAVHSGAVGINQPTRGAIIPALVGVKLLPAANALNMLTFSVAMMVGPLLGGVLVAQVGYAWTYSVDVVTYLAALWAIWRLPPLPPGQGEDSGGAATLSPRRRRVGLGSVIEGFGFLATRRNVRMTFLIDLAAMIMAAPRALLPAIGAVLIGGGETTVGVLLAATALGAFLTGLFSGPLGRVHWHGAAVYWSVVAWGLCICGFGVVVYLAAGSELPDDGGATAWLWPAAGFMLLAGVADSVSGVFRNTILQSATPDRLRGRLQGVFIVVVAGGPRVGDLVAGGAANIVGEPWTLMVGGVLCVAVATGLMRWQPGFLRYDARRPVP</sequence>
<comment type="caution">
    <text evidence="8">The sequence shown here is derived from an EMBL/GenBank/DDBJ whole genome shotgun (WGS) entry which is preliminary data.</text>
</comment>
<organism evidence="8 9">
    <name type="scientific">Zhihengliuella alba</name>
    <dbReference type="NCBI Taxonomy" id="547018"/>
    <lineage>
        <taxon>Bacteria</taxon>
        <taxon>Bacillati</taxon>
        <taxon>Actinomycetota</taxon>
        <taxon>Actinomycetes</taxon>
        <taxon>Micrococcales</taxon>
        <taxon>Micrococcaceae</taxon>
        <taxon>Zhihengliuella</taxon>
    </lineage>
</organism>
<keyword evidence="6 7" id="KW-0472">Membrane</keyword>
<keyword evidence="9" id="KW-1185">Reference proteome</keyword>
<feature type="transmembrane region" description="Helical" evidence="7">
    <location>
        <begin position="82"/>
        <end position="103"/>
    </location>
</feature>
<name>A0ABP7D4V5_9MICC</name>
<dbReference type="PANTHER" id="PTHR23513:SF9">
    <property type="entry name" value="ENTEROBACTIN EXPORTER ENTS"/>
    <property type="match status" value="1"/>
</dbReference>
<keyword evidence="3" id="KW-1003">Cell membrane</keyword>
<keyword evidence="4 7" id="KW-0812">Transmembrane</keyword>
<comment type="subcellular location">
    <subcellularLocation>
        <location evidence="1">Cell inner membrane</location>
        <topology evidence="1">Multi-pass membrane protein</topology>
    </subcellularLocation>
</comment>
<accession>A0ABP7D4V5</accession>
<feature type="transmembrane region" description="Helical" evidence="7">
    <location>
        <begin position="404"/>
        <end position="424"/>
    </location>
</feature>
<evidence type="ECO:0000256" key="7">
    <source>
        <dbReference type="SAM" id="Phobius"/>
    </source>
</evidence>
<evidence type="ECO:0000313" key="9">
    <source>
        <dbReference type="Proteomes" id="UP001501536"/>
    </source>
</evidence>
<feature type="transmembrane region" description="Helical" evidence="7">
    <location>
        <begin position="378"/>
        <end position="398"/>
    </location>
</feature>
<keyword evidence="5 7" id="KW-1133">Transmembrane helix</keyword>
<dbReference type="CDD" id="cd06173">
    <property type="entry name" value="MFS_MefA_like"/>
    <property type="match status" value="1"/>
</dbReference>
<gene>
    <name evidence="8" type="ORF">GCM10022377_10520</name>
</gene>
<protein>
    <submittedName>
        <fullName evidence="8">MFS transporter</fullName>
    </submittedName>
</protein>
<evidence type="ECO:0000256" key="3">
    <source>
        <dbReference type="ARBA" id="ARBA00022475"/>
    </source>
</evidence>